<dbReference type="GO" id="GO:0009063">
    <property type="term" value="P:amino acid catabolic process"/>
    <property type="evidence" value="ECO:0007669"/>
    <property type="project" value="TreeGrafter"/>
</dbReference>
<proteinExistence type="predicted"/>
<evidence type="ECO:0000256" key="1">
    <source>
        <dbReference type="SAM" id="MobiDB-lite"/>
    </source>
</evidence>
<dbReference type="Gene3D" id="3.90.660.10">
    <property type="match status" value="1"/>
</dbReference>
<feature type="domain" description="Amine oxidase" evidence="2">
    <location>
        <begin position="136"/>
        <end position="610"/>
    </location>
</feature>
<sequence length="666" mass="75437">MSHPSIPTISQFRKEHNICFESRNDDSYEAWMGCLQQRISNEHIVQSMTHDHSYDYHRKSVPKVLSEKLPPPSDVSNSQNPSIHSDTGDAQSMEPLRVLGPDFPFAYDDYLAHSAGIGSVPESVYGTEVAIIGGGLSGIITAYELMKLGFKPVVYEAEEIGGRMRSVSFKNHPEVVAEMGAMRFPLSSVALFHYINLCKLETKPFPNPLCPATPSTVIDLNGEVCYAHTLEDLPDIFRKVASTWYNTLSSYARLKDMQTAIHNRDVATIKRIWNSLVKQLDTQTFYGFLCNSPLFKSFQQRELFGQVGFGTGGWDTDFPNSILEVLRIIFTHFDDNHHFIVGGCQQLPIRLWKQSPKNMTHWPVGTTLQSLHANGQPRKAVTHLHRINPNKIVVTDADGNSHTYSAVVFTAHKWTLLNQIKSDRDLLPIDQWIAIERTHYMGSTRLCVLVDRPFWKDKDPATGRDLMSMTLTDRLTRSTYLFDDGPDRPGVICLSYTWGDDSLKWLTLSANERLDAMLRCMHNIYPNINVEEHIIDDPVTLSWETERNFMGAFKNNLPGQYRYQVRLFTHFMQDYISEKSRGFFIAGDDVSWTAGWAEGAVQTALNAVWGVMHHFGGNTHLDNPGPGDMFEQLAPLVLEDEHAPWLSSSRTNRTSTTCTRLRSGTL</sequence>
<dbReference type="Proteomes" id="UP000663852">
    <property type="component" value="Unassembled WGS sequence"/>
</dbReference>
<keyword evidence="5" id="KW-1185">Reference proteome</keyword>
<evidence type="ECO:0000313" key="5">
    <source>
        <dbReference type="Proteomes" id="UP000663828"/>
    </source>
</evidence>
<dbReference type="PANTHER" id="PTHR10742:SF342">
    <property type="entry name" value="AMINE OXIDASE"/>
    <property type="match status" value="1"/>
</dbReference>
<dbReference type="Gene3D" id="3.50.50.60">
    <property type="entry name" value="FAD/NAD(P)-binding domain"/>
    <property type="match status" value="1"/>
</dbReference>
<dbReference type="InterPro" id="IPR036188">
    <property type="entry name" value="FAD/NAD-bd_sf"/>
</dbReference>
<dbReference type="SUPFAM" id="SSF51905">
    <property type="entry name" value="FAD/NAD(P)-binding domain"/>
    <property type="match status" value="1"/>
</dbReference>
<evidence type="ECO:0000313" key="3">
    <source>
        <dbReference type="EMBL" id="CAF0798139.1"/>
    </source>
</evidence>
<dbReference type="InterPro" id="IPR050281">
    <property type="entry name" value="Flavin_monoamine_oxidase"/>
</dbReference>
<evidence type="ECO:0000313" key="4">
    <source>
        <dbReference type="EMBL" id="CAF1037990.1"/>
    </source>
</evidence>
<gene>
    <name evidence="3" type="ORF">EDS130_LOCUS4705</name>
    <name evidence="4" type="ORF">XAT740_LOCUS15106</name>
</gene>
<comment type="caution">
    <text evidence="4">The sequence shown here is derived from an EMBL/GenBank/DDBJ whole genome shotgun (WGS) entry which is preliminary data.</text>
</comment>
<dbReference type="Proteomes" id="UP000663828">
    <property type="component" value="Unassembled WGS sequence"/>
</dbReference>
<feature type="region of interest" description="Disordered" evidence="1">
    <location>
        <begin position="65"/>
        <end position="90"/>
    </location>
</feature>
<dbReference type="GO" id="GO:0001716">
    <property type="term" value="F:L-amino-acid oxidase activity"/>
    <property type="evidence" value="ECO:0007669"/>
    <property type="project" value="TreeGrafter"/>
</dbReference>
<dbReference type="EMBL" id="CAJNOJ010000012">
    <property type="protein sequence ID" value="CAF0798139.1"/>
    <property type="molecule type" value="Genomic_DNA"/>
</dbReference>
<protein>
    <recommendedName>
        <fullName evidence="2">Amine oxidase domain-containing protein</fullName>
    </recommendedName>
</protein>
<dbReference type="PANTHER" id="PTHR10742">
    <property type="entry name" value="FLAVIN MONOAMINE OXIDASE"/>
    <property type="match status" value="1"/>
</dbReference>
<dbReference type="InterPro" id="IPR002937">
    <property type="entry name" value="Amino_oxidase"/>
</dbReference>
<organism evidence="4 5">
    <name type="scientific">Adineta ricciae</name>
    <name type="common">Rotifer</name>
    <dbReference type="NCBI Taxonomy" id="249248"/>
    <lineage>
        <taxon>Eukaryota</taxon>
        <taxon>Metazoa</taxon>
        <taxon>Spiralia</taxon>
        <taxon>Gnathifera</taxon>
        <taxon>Rotifera</taxon>
        <taxon>Eurotatoria</taxon>
        <taxon>Bdelloidea</taxon>
        <taxon>Adinetida</taxon>
        <taxon>Adinetidae</taxon>
        <taxon>Adineta</taxon>
    </lineage>
</organism>
<reference evidence="4" key="1">
    <citation type="submission" date="2021-02" db="EMBL/GenBank/DDBJ databases">
        <authorList>
            <person name="Nowell W R."/>
        </authorList>
    </citation>
    <scope>NUCLEOTIDE SEQUENCE</scope>
</reference>
<dbReference type="Gene3D" id="1.10.405.40">
    <property type="match status" value="1"/>
</dbReference>
<dbReference type="AlphaFoldDB" id="A0A814JIM2"/>
<accession>A0A814JIM2</accession>
<dbReference type="EMBL" id="CAJNOR010000925">
    <property type="protein sequence ID" value="CAF1037990.1"/>
    <property type="molecule type" value="Genomic_DNA"/>
</dbReference>
<feature type="compositionally biased region" description="Polar residues" evidence="1">
    <location>
        <begin position="74"/>
        <end position="90"/>
    </location>
</feature>
<dbReference type="OrthoDB" id="5980077at2759"/>
<name>A0A814JIM2_ADIRI</name>
<dbReference type="SUPFAM" id="SSF54373">
    <property type="entry name" value="FAD-linked reductases, C-terminal domain"/>
    <property type="match status" value="1"/>
</dbReference>
<dbReference type="Pfam" id="PF01593">
    <property type="entry name" value="Amino_oxidase"/>
    <property type="match status" value="1"/>
</dbReference>
<evidence type="ECO:0000259" key="2">
    <source>
        <dbReference type="Pfam" id="PF01593"/>
    </source>
</evidence>